<dbReference type="CDD" id="cd00693">
    <property type="entry name" value="secretory_peroxidase"/>
    <property type="match status" value="1"/>
</dbReference>
<dbReference type="InterPro" id="IPR010255">
    <property type="entry name" value="Haem_peroxidase_sf"/>
</dbReference>
<dbReference type="InterPro" id="IPR000823">
    <property type="entry name" value="Peroxidase_pln"/>
</dbReference>
<dbReference type="OrthoDB" id="2113341at2759"/>
<dbReference type="GO" id="GO:0006979">
    <property type="term" value="P:response to oxidative stress"/>
    <property type="evidence" value="ECO:0007669"/>
    <property type="project" value="InterPro"/>
</dbReference>
<evidence type="ECO:0000313" key="16">
    <source>
        <dbReference type="EMBL" id="KAF6174055.1"/>
    </source>
</evidence>
<name>A0A7J7P3N6_9MAGN</name>
<comment type="cofactor">
    <cofactor evidence="13">
        <name>heme b</name>
        <dbReference type="ChEBI" id="CHEBI:60344"/>
    </cofactor>
    <text evidence="13">Binds 1 heme b (iron(II)-protoporphyrin IX) group per subunit.</text>
</comment>
<dbReference type="GO" id="GO:0020037">
    <property type="term" value="F:heme binding"/>
    <property type="evidence" value="ECO:0007669"/>
    <property type="project" value="InterPro"/>
</dbReference>
<evidence type="ECO:0000313" key="17">
    <source>
        <dbReference type="Proteomes" id="UP000541444"/>
    </source>
</evidence>
<evidence type="ECO:0000256" key="14">
    <source>
        <dbReference type="PIRSR" id="PIRSR600823-5"/>
    </source>
</evidence>
<keyword evidence="8" id="KW-0560">Oxidoreductase</keyword>
<evidence type="ECO:0000256" key="8">
    <source>
        <dbReference type="ARBA" id="ARBA00023002"/>
    </source>
</evidence>
<evidence type="ECO:0000256" key="12">
    <source>
        <dbReference type="PIRSR" id="PIRSR600823-2"/>
    </source>
</evidence>
<comment type="similarity">
    <text evidence="2">Belongs to the peroxidase family. Ascorbate peroxidase subfamily.</text>
</comment>
<feature type="disulfide bond" evidence="14">
    <location>
        <begin position="158"/>
        <end position="183"/>
    </location>
</feature>
<evidence type="ECO:0000256" key="4">
    <source>
        <dbReference type="ARBA" id="ARBA00022559"/>
    </source>
</evidence>
<dbReference type="AlphaFoldDB" id="A0A7J7P3N6"/>
<evidence type="ECO:0000256" key="3">
    <source>
        <dbReference type="ARBA" id="ARBA00012313"/>
    </source>
</evidence>
<evidence type="ECO:0000256" key="6">
    <source>
        <dbReference type="ARBA" id="ARBA00022723"/>
    </source>
</evidence>
<keyword evidence="11" id="KW-0325">Glycoprotein</keyword>
<evidence type="ECO:0000256" key="13">
    <source>
        <dbReference type="PIRSR" id="PIRSR600823-3"/>
    </source>
</evidence>
<dbReference type="Proteomes" id="UP000541444">
    <property type="component" value="Unassembled WGS sequence"/>
</dbReference>
<feature type="binding site" evidence="13">
    <location>
        <position position="32"/>
    </location>
    <ligand>
        <name>Ca(2+)</name>
        <dbReference type="ChEBI" id="CHEBI:29108"/>
        <label>1</label>
    </ligand>
</feature>
<dbReference type="GO" id="GO:0046872">
    <property type="term" value="F:metal ion binding"/>
    <property type="evidence" value="ECO:0007669"/>
    <property type="project" value="UniProtKB-KW"/>
</dbReference>
<feature type="binding site" evidence="13">
    <location>
        <position position="196"/>
    </location>
    <ligand>
        <name>Ca(2+)</name>
        <dbReference type="ChEBI" id="CHEBI:29108"/>
        <label>2</label>
    </ligand>
</feature>
<evidence type="ECO:0000256" key="1">
    <source>
        <dbReference type="ARBA" id="ARBA00000189"/>
    </source>
</evidence>
<comment type="cofactor">
    <cofactor evidence="13">
        <name>Ca(2+)</name>
        <dbReference type="ChEBI" id="CHEBI:29108"/>
    </cofactor>
    <text evidence="13">Binds 2 calcium ions per subunit.</text>
</comment>
<dbReference type="PANTHER" id="PTHR31388">
    <property type="entry name" value="PEROXIDASE 72-RELATED"/>
    <property type="match status" value="1"/>
</dbReference>
<feature type="binding site" evidence="13">
    <location>
        <position position="46"/>
    </location>
    <ligand>
        <name>Ca(2+)</name>
        <dbReference type="ChEBI" id="CHEBI:29108"/>
        <label>1</label>
    </ligand>
</feature>
<dbReference type="Gene3D" id="1.10.520.10">
    <property type="match status" value="1"/>
</dbReference>
<evidence type="ECO:0000256" key="7">
    <source>
        <dbReference type="ARBA" id="ARBA00022837"/>
    </source>
</evidence>
<keyword evidence="4" id="KW-0575">Peroxidase</keyword>
<feature type="domain" description="Plant heme peroxidase family profile" evidence="15">
    <location>
        <begin position="28"/>
        <end position="276"/>
    </location>
</feature>
<sequence length="276" mass="29116">MSMLATSKKVGFAIFARAADFVANVISVTGCDGSVLLVDTANFTGEQTAFPNVNSLRGFDVIDTIKAKVESVCAGVVSCADILAVAARDSVVALGGESWTVQLGRRDATTASLSDANNDIPRPTFSLSQLISAFSDNGLTAEEMVTLSGSHTIGQARCTTFRARIYNDTNINTTYATTLQSNCPITGGDDNLAPLDTETPTVFDNDYYNNLVSNEGLLHSDQELYNNGSTDAQVTSYIASPSTFLSDFGVAIVKMGNISPLTGTSGEIRTNCSLIN</sequence>
<keyword evidence="9 13" id="KW-0408">Iron</keyword>
<evidence type="ECO:0000256" key="9">
    <source>
        <dbReference type="ARBA" id="ARBA00023004"/>
    </source>
</evidence>
<dbReference type="InterPro" id="IPR019793">
    <property type="entry name" value="Peroxidases_heam-ligand_BS"/>
</dbReference>
<accession>A0A7J7P3N6</accession>
<dbReference type="InterPro" id="IPR002016">
    <property type="entry name" value="Haem_peroxidase"/>
</dbReference>
<evidence type="ECO:0000256" key="11">
    <source>
        <dbReference type="ARBA" id="ARBA00023180"/>
    </source>
</evidence>
<comment type="caution">
    <text evidence="16">The sequence shown here is derived from an EMBL/GenBank/DDBJ whole genome shotgun (WGS) entry which is preliminary data.</text>
</comment>
<dbReference type="PANTHER" id="PTHR31388:SF247">
    <property type="entry name" value="PEROXIDASE"/>
    <property type="match status" value="1"/>
</dbReference>
<reference evidence="16 17" key="1">
    <citation type="journal article" date="2020" name="IScience">
        <title>Genome Sequencing of the Endangered Kingdonia uniflora (Circaeasteraceae, Ranunculales) Reveals Potential Mechanisms of Evolutionary Specialization.</title>
        <authorList>
            <person name="Sun Y."/>
            <person name="Deng T."/>
            <person name="Zhang A."/>
            <person name="Moore M.J."/>
            <person name="Landis J.B."/>
            <person name="Lin N."/>
            <person name="Zhang H."/>
            <person name="Zhang X."/>
            <person name="Huang J."/>
            <person name="Zhang X."/>
            <person name="Sun H."/>
            <person name="Wang H."/>
        </authorList>
    </citation>
    <scope>NUCLEOTIDE SEQUENCE [LARGE SCALE GENOMIC DNA]</scope>
    <source>
        <strain evidence="16">TB1705</strain>
        <tissue evidence="16">Leaf</tissue>
    </source>
</reference>
<feature type="binding site" evidence="13">
    <location>
        <position position="204"/>
    </location>
    <ligand>
        <name>Ca(2+)</name>
        <dbReference type="ChEBI" id="CHEBI:29108"/>
        <label>2</label>
    </ligand>
</feature>
<keyword evidence="6 13" id="KW-0479">Metal-binding</keyword>
<keyword evidence="5" id="KW-0349">Heme</keyword>
<proteinExistence type="inferred from homology"/>
<feature type="binding site" evidence="13">
    <location>
        <position position="152"/>
    </location>
    <ligand>
        <name>Ca(2+)</name>
        <dbReference type="ChEBI" id="CHEBI:29108"/>
        <label>2</label>
    </ligand>
</feature>
<comment type="catalytic activity">
    <reaction evidence="1">
        <text>2 a phenolic donor + H2O2 = 2 a phenolic radical donor + 2 H2O</text>
        <dbReference type="Rhea" id="RHEA:56136"/>
        <dbReference type="ChEBI" id="CHEBI:15377"/>
        <dbReference type="ChEBI" id="CHEBI:16240"/>
        <dbReference type="ChEBI" id="CHEBI:139520"/>
        <dbReference type="ChEBI" id="CHEBI:139521"/>
        <dbReference type="EC" id="1.11.1.7"/>
    </reaction>
</comment>
<dbReference type="PROSITE" id="PS00435">
    <property type="entry name" value="PEROXIDASE_1"/>
    <property type="match status" value="1"/>
</dbReference>
<dbReference type="SUPFAM" id="SSF48113">
    <property type="entry name" value="Heme-dependent peroxidases"/>
    <property type="match status" value="1"/>
</dbReference>
<dbReference type="EMBL" id="JACGCM010000304">
    <property type="protein sequence ID" value="KAF6174055.1"/>
    <property type="molecule type" value="Genomic_DNA"/>
</dbReference>
<dbReference type="PROSITE" id="PS50873">
    <property type="entry name" value="PEROXIDASE_4"/>
    <property type="match status" value="1"/>
</dbReference>
<dbReference type="EC" id="1.11.1.7" evidence="3"/>
<keyword evidence="7 13" id="KW-0106">Calcium</keyword>
<feature type="binding site" evidence="13">
    <location>
        <position position="199"/>
    </location>
    <ligand>
        <name>Ca(2+)</name>
        <dbReference type="ChEBI" id="CHEBI:29108"/>
        <label>2</label>
    </ligand>
</feature>
<dbReference type="GO" id="GO:0140825">
    <property type="term" value="F:lactoperoxidase activity"/>
    <property type="evidence" value="ECO:0007669"/>
    <property type="project" value="UniProtKB-EC"/>
</dbReference>
<feature type="binding site" evidence="13">
    <location>
        <position position="30"/>
    </location>
    <ligand>
        <name>Ca(2+)</name>
        <dbReference type="ChEBI" id="CHEBI:29108"/>
        <label>1</label>
    </ligand>
</feature>
<gene>
    <name evidence="16" type="ORF">GIB67_020237</name>
</gene>
<feature type="binding site" evidence="13">
    <location>
        <position position="34"/>
    </location>
    <ligand>
        <name>Ca(2+)</name>
        <dbReference type="ChEBI" id="CHEBI:29108"/>
        <label>1</label>
    </ligand>
</feature>
<dbReference type="PRINTS" id="PR00458">
    <property type="entry name" value="PEROXIDASE"/>
</dbReference>
<evidence type="ECO:0000259" key="15">
    <source>
        <dbReference type="PROSITE" id="PS50873"/>
    </source>
</evidence>
<keyword evidence="17" id="KW-1185">Reference proteome</keyword>
<feature type="binding site" description="axial binding residue" evidence="13">
    <location>
        <position position="151"/>
    </location>
    <ligand>
        <name>heme b</name>
        <dbReference type="ChEBI" id="CHEBI:60344"/>
    </ligand>
    <ligandPart>
        <name>Fe</name>
        <dbReference type="ChEBI" id="CHEBI:18248"/>
    </ligandPart>
</feature>
<dbReference type="PRINTS" id="PR00461">
    <property type="entry name" value="PLPEROXIDASE"/>
</dbReference>
<dbReference type="Pfam" id="PF00141">
    <property type="entry name" value="peroxidase"/>
    <property type="match status" value="1"/>
</dbReference>
<dbReference type="InterPro" id="IPR033905">
    <property type="entry name" value="Secretory_peroxidase"/>
</dbReference>
<evidence type="ECO:0000256" key="10">
    <source>
        <dbReference type="ARBA" id="ARBA00023157"/>
    </source>
</evidence>
<dbReference type="GO" id="GO:0042744">
    <property type="term" value="P:hydrogen peroxide catabolic process"/>
    <property type="evidence" value="ECO:0007669"/>
    <property type="project" value="InterPro"/>
</dbReference>
<dbReference type="FunFam" id="1.10.420.10:FF:000006">
    <property type="entry name" value="Peroxidase"/>
    <property type="match status" value="1"/>
</dbReference>
<evidence type="ECO:0000256" key="5">
    <source>
        <dbReference type="ARBA" id="ARBA00022617"/>
    </source>
</evidence>
<feature type="binding site" evidence="12">
    <location>
        <position position="121"/>
    </location>
    <ligand>
        <name>substrate</name>
    </ligand>
</feature>
<keyword evidence="10 14" id="KW-1015">Disulfide bond</keyword>
<protein>
    <recommendedName>
        <fullName evidence="3">peroxidase</fullName>
        <ecNumber evidence="3">1.11.1.7</ecNumber>
    </recommendedName>
</protein>
<dbReference type="Gene3D" id="1.10.420.10">
    <property type="entry name" value="Peroxidase, domain 2"/>
    <property type="match status" value="1"/>
</dbReference>
<organism evidence="16 17">
    <name type="scientific">Kingdonia uniflora</name>
    <dbReference type="NCBI Taxonomy" id="39325"/>
    <lineage>
        <taxon>Eukaryota</taxon>
        <taxon>Viridiplantae</taxon>
        <taxon>Streptophyta</taxon>
        <taxon>Embryophyta</taxon>
        <taxon>Tracheophyta</taxon>
        <taxon>Spermatophyta</taxon>
        <taxon>Magnoliopsida</taxon>
        <taxon>Ranunculales</taxon>
        <taxon>Circaeasteraceae</taxon>
        <taxon>Kingdonia</taxon>
    </lineage>
</organism>
<evidence type="ECO:0000256" key="2">
    <source>
        <dbReference type="ARBA" id="ARBA00006873"/>
    </source>
</evidence>
<feature type="disulfide bond" evidence="14">
    <location>
        <begin position="79"/>
        <end position="272"/>
    </location>
</feature>
<feature type="binding site" evidence="13">
    <location>
        <position position="28"/>
    </location>
    <ligand>
        <name>Ca(2+)</name>
        <dbReference type="ChEBI" id="CHEBI:29108"/>
        <label>1</label>
    </ligand>
</feature>